<feature type="transmembrane region" description="Helical" evidence="4">
    <location>
        <begin position="345"/>
        <end position="368"/>
    </location>
</feature>
<feature type="transmembrane region" description="Helical" evidence="4">
    <location>
        <begin position="286"/>
        <end position="305"/>
    </location>
</feature>
<feature type="transmembrane region" description="Helical" evidence="4">
    <location>
        <begin position="258"/>
        <end position="279"/>
    </location>
</feature>
<evidence type="ECO:0000313" key="7">
    <source>
        <dbReference type="Proteomes" id="UP001168613"/>
    </source>
</evidence>
<reference evidence="6" key="1">
    <citation type="submission" date="2021-11" db="EMBL/GenBank/DDBJ databases">
        <title>Draft genome sequence of Alcaligenes endophyticus type strain CCUG 75668T.</title>
        <authorList>
            <person name="Salva-Serra F."/>
            <person name="Duran R.E."/>
            <person name="Seeger M."/>
            <person name="Moore E.R.B."/>
            <person name="Jaen-Luchoro D."/>
        </authorList>
    </citation>
    <scope>NUCLEOTIDE SEQUENCE</scope>
    <source>
        <strain evidence="6">CCUG 75668</strain>
    </source>
</reference>
<evidence type="ECO:0000256" key="2">
    <source>
        <dbReference type="ARBA" id="ARBA00022989"/>
    </source>
</evidence>
<feature type="transmembrane region" description="Helical" evidence="4">
    <location>
        <begin position="374"/>
        <end position="395"/>
    </location>
</feature>
<dbReference type="EMBL" id="JAJHNU010000002">
    <property type="protein sequence ID" value="MDN4121463.1"/>
    <property type="molecule type" value="Genomic_DNA"/>
</dbReference>
<evidence type="ECO:0000256" key="1">
    <source>
        <dbReference type="ARBA" id="ARBA00022692"/>
    </source>
</evidence>
<name>A0ABT8EJJ6_9BURK</name>
<comment type="caution">
    <text evidence="6">The sequence shown here is derived from an EMBL/GenBank/DDBJ whole genome shotgun (WGS) entry which is preliminary data.</text>
</comment>
<feature type="transmembrane region" description="Helical" evidence="4">
    <location>
        <begin position="222"/>
        <end position="246"/>
    </location>
</feature>
<dbReference type="SUPFAM" id="SSF103473">
    <property type="entry name" value="MFS general substrate transporter"/>
    <property type="match status" value="1"/>
</dbReference>
<dbReference type="Gene3D" id="1.20.1250.20">
    <property type="entry name" value="MFS general substrate transporter like domains"/>
    <property type="match status" value="2"/>
</dbReference>
<dbReference type="InterPro" id="IPR011701">
    <property type="entry name" value="MFS"/>
</dbReference>
<evidence type="ECO:0000256" key="3">
    <source>
        <dbReference type="ARBA" id="ARBA00023136"/>
    </source>
</evidence>
<dbReference type="InterPro" id="IPR036259">
    <property type="entry name" value="MFS_trans_sf"/>
</dbReference>
<feature type="transmembrane region" description="Helical" evidence="4">
    <location>
        <begin position="90"/>
        <end position="108"/>
    </location>
</feature>
<gene>
    <name evidence="6" type="ORF">LMS43_09195</name>
</gene>
<organism evidence="6 7">
    <name type="scientific">Alcaligenes endophyticus</name>
    <dbReference type="NCBI Taxonomy" id="1929088"/>
    <lineage>
        <taxon>Bacteria</taxon>
        <taxon>Pseudomonadati</taxon>
        <taxon>Pseudomonadota</taxon>
        <taxon>Betaproteobacteria</taxon>
        <taxon>Burkholderiales</taxon>
        <taxon>Alcaligenaceae</taxon>
        <taxon>Alcaligenes</taxon>
    </lineage>
</organism>
<feature type="transmembrane region" description="Helical" evidence="4">
    <location>
        <begin position="59"/>
        <end position="78"/>
    </location>
</feature>
<keyword evidence="1 4" id="KW-0812">Transmembrane</keyword>
<dbReference type="Proteomes" id="UP001168613">
    <property type="component" value="Unassembled WGS sequence"/>
</dbReference>
<feature type="domain" description="Major facilitator superfamily (MFS) profile" evidence="5">
    <location>
        <begin position="20"/>
        <end position="400"/>
    </location>
</feature>
<protein>
    <submittedName>
        <fullName evidence="6">MFS transporter</fullName>
    </submittedName>
</protein>
<dbReference type="InterPro" id="IPR052524">
    <property type="entry name" value="MFS_Cyanate_Porter"/>
</dbReference>
<dbReference type="InterPro" id="IPR020846">
    <property type="entry name" value="MFS_dom"/>
</dbReference>
<feature type="transmembrane region" description="Helical" evidence="4">
    <location>
        <begin position="114"/>
        <end position="132"/>
    </location>
</feature>
<proteinExistence type="predicted"/>
<keyword evidence="7" id="KW-1185">Reference proteome</keyword>
<keyword evidence="3 4" id="KW-0472">Membrane</keyword>
<evidence type="ECO:0000313" key="6">
    <source>
        <dbReference type="EMBL" id="MDN4121463.1"/>
    </source>
</evidence>
<feature type="transmembrane region" description="Helical" evidence="4">
    <location>
        <begin position="21"/>
        <end position="39"/>
    </location>
</feature>
<dbReference type="PROSITE" id="PS50850">
    <property type="entry name" value="MFS"/>
    <property type="match status" value="1"/>
</dbReference>
<sequence>MSRTISTSSTPVNSVTQQATTRLWLVFVILVGLNLRPFLTASGTLAQEIAQSLQMPLGQMAWLTFIPMMIMGIGAFSLPSLRNWVDTRRLTLMALVCLFLGSALRLKVDSNIELIMTAVLCGVGVAVLQTFLPGIIKQNFPRHVAPVTGLYSATLMGGGAFGAQFTPLLSDLTDSWRWGLAFWALPVLLAVWVAYRVLPVNKAVKTNSSLSLRSYLALPRTWALIASFGLVNAGYATLITWLAVYYQGHGWSAPASGSLVAVLSIAQAAAALAIPSLAAKNKDRRPWLWLVLFCQFLGFLAVSYIPDTAPYLWAIILGVGLGGCFAMVMVVALDHYPDSQRAGVLSALMQGGGFPIAALAPIIGSVIYQHTGSFHSLWLMHLCFIAFIALLTYSFQPKHYAKVMRYE</sequence>
<keyword evidence="2 4" id="KW-1133">Transmembrane helix</keyword>
<evidence type="ECO:0000256" key="4">
    <source>
        <dbReference type="SAM" id="Phobius"/>
    </source>
</evidence>
<feature type="transmembrane region" description="Helical" evidence="4">
    <location>
        <begin position="175"/>
        <end position="195"/>
    </location>
</feature>
<accession>A0ABT8EJJ6</accession>
<dbReference type="PANTHER" id="PTHR23523">
    <property type="match status" value="1"/>
</dbReference>
<dbReference type="RefSeq" id="WP_266124140.1">
    <property type="nucleotide sequence ID" value="NZ_JAJHNU010000002.1"/>
</dbReference>
<dbReference type="PANTHER" id="PTHR23523:SF1">
    <property type="entry name" value="CYANATE TRANSPORT PROTEIN CYNX"/>
    <property type="match status" value="1"/>
</dbReference>
<dbReference type="Pfam" id="PF07690">
    <property type="entry name" value="MFS_1"/>
    <property type="match status" value="1"/>
</dbReference>
<evidence type="ECO:0000259" key="5">
    <source>
        <dbReference type="PROSITE" id="PS50850"/>
    </source>
</evidence>
<feature type="transmembrane region" description="Helical" evidence="4">
    <location>
        <begin position="144"/>
        <end position="163"/>
    </location>
</feature>
<feature type="transmembrane region" description="Helical" evidence="4">
    <location>
        <begin position="311"/>
        <end position="333"/>
    </location>
</feature>